<sequence>MPIFELQEEDRVPGENPHMHANPMQKYPRLGFKCRTLLVQNNSINNFVTVHTKWPSGLNRRFVFRRGHKCPGSYPTDCHSGSLSQTLSLRMLPGCHTMAAHCSL</sequence>
<evidence type="ECO:0000313" key="3">
    <source>
        <dbReference type="Proteomes" id="UP001352852"/>
    </source>
</evidence>
<dbReference type="EMBL" id="JAHUTJ010010532">
    <property type="protein sequence ID" value="MED6268464.1"/>
    <property type="molecule type" value="Genomic_DNA"/>
</dbReference>
<feature type="region of interest" description="Disordered" evidence="1">
    <location>
        <begin position="1"/>
        <end position="22"/>
    </location>
</feature>
<reference evidence="2 3" key="1">
    <citation type="submission" date="2021-06" db="EMBL/GenBank/DDBJ databases">
        <authorList>
            <person name="Palmer J.M."/>
        </authorList>
    </citation>
    <scope>NUCLEOTIDE SEQUENCE [LARGE SCALE GENOMIC DNA]</scope>
    <source>
        <strain evidence="2 3">CL_MEX2019</strain>
        <tissue evidence="2">Muscle</tissue>
    </source>
</reference>
<comment type="caution">
    <text evidence="2">The sequence shown here is derived from an EMBL/GenBank/DDBJ whole genome shotgun (WGS) entry which is preliminary data.</text>
</comment>
<keyword evidence="3" id="KW-1185">Reference proteome</keyword>
<name>A0ABU7D3C8_9TELE</name>
<organism evidence="2 3">
    <name type="scientific">Characodon lateralis</name>
    <dbReference type="NCBI Taxonomy" id="208331"/>
    <lineage>
        <taxon>Eukaryota</taxon>
        <taxon>Metazoa</taxon>
        <taxon>Chordata</taxon>
        <taxon>Craniata</taxon>
        <taxon>Vertebrata</taxon>
        <taxon>Euteleostomi</taxon>
        <taxon>Actinopterygii</taxon>
        <taxon>Neopterygii</taxon>
        <taxon>Teleostei</taxon>
        <taxon>Neoteleostei</taxon>
        <taxon>Acanthomorphata</taxon>
        <taxon>Ovalentaria</taxon>
        <taxon>Atherinomorphae</taxon>
        <taxon>Cyprinodontiformes</taxon>
        <taxon>Goodeidae</taxon>
        <taxon>Characodon</taxon>
    </lineage>
</organism>
<gene>
    <name evidence="2" type="ORF">CHARACLAT_022698</name>
</gene>
<dbReference type="Proteomes" id="UP001352852">
    <property type="component" value="Unassembled WGS sequence"/>
</dbReference>
<evidence type="ECO:0000313" key="2">
    <source>
        <dbReference type="EMBL" id="MED6268464.1"/>
    </source>
</evidence>
<evidence type="ECO:0000256" key="1">
    <source>
        <dbReference type="SAM" id="MobiDB-lite"/>
    </source>
</evidence>
<proteinExistence type="predicted"/>
<protein>
    <submittedName>
        <fullName evidence="2">Uncharacterized protein</fullName>
    </submittedName>
</protein>
<accession>A0ABU7D3C8</accession>